<dbReference type="Proteomes" id="UP000749559">
    <property type="component" value="Unassembled WGS sequence"/>
</dbReference>
<feature type="transmembrane region" description="Helical" evidence="7">
    <location>
        <begin position="233"/>
        <end position="252"/>
    </location>
</feature>
<evidence type="ECO:0000256" key="5">
    <source>
        <dbReference type="ARBA" id="ARBA00023136"/>
    </source>
</evidence>
<evidence type="ECO:0000256" key="1">
    <source>
        <dbReference type="ARBA" id="ARBA00004141"/>
    </source>
</evidence>
<evidence type="ECO:0000256" key="7">
    <source>
        <dbReference type="SAM" id="Phobius"/>
    </source>
</evidence>
<feature type="region of interest" description="Disordered" evidence="6">
    <location>
        <begin position="1"/>
        <end position="48"/>
    </location>
</feature>
<feature type="transmembrane region" description="Helical" evidence="7">
    <location>
        <begin position="295"/>
        <end position="315"/>
    </location>
</feature>
<feature type="transmembrane region" description="Helical" evidence="7">
    <location>
        <begin position="136"/>
        <end position="155"/>
    </location>
</feature>
<proteinExistence type="inferred from homology"/>
<dbReference type="PANTHER" id="PTHR20855">
    <property type="entry name" value="ADIPOR/PROGESTIN RECEPTOR-RELATED"/>
    <property type="match status" value="1"/>
</dbReference>
<dbReference type="Pfam" id="PF03006">
    <property type="entry name" value="HlyIII"/>
    <property type="match status" value="1"/>
</dbReference>
<dbReference type="PANTHER" id="PTHR20855:SF52">
    <property type="entry name" value="ADIPONECTIN RECEPTOR PROTEIN"/>
    <property type="match status" value="1"/>
</dbReference>
<evidence type="ECO:0000313" key="9">
    <source>
        <dbReference type="Proteomes" id="UP000749559"/>
    </source>
</evidence>
<evidence type="ECO:0000313" key="8">
    <source>
        <dbReference type="EMBL" id="CAH1782506.1"/>
    </source>
</evidence>
<dbReference type="GO" id="GO:0005886">
    <property type="term" value="C:plasma membrane"/>
    <property type="evidence" value="ECO:0007669"/>
    <property type="project" value="TreeGrafter"/>
</dbReference>
<comment type="similarity">
    <text evidence="2">Belongs to the ADIPOR family.</text>
</comment>
<feature type="transmembrane region" description="Helical" evidence="7">
    <location>
        <begin position="203"/>
        <end position="221"/>
    </location>
</feature>
<protein>
    <submittedName>
        <fullName evidence="8">Uncharacterized protein</fullName>
    </submittedName>
</protein>
<evidence type="ECO:0000256" key="6">
    <source>
        <dbReference type="SAM" id="MobiDB-lite"/>
    </source>
</evidence>
<organism evidence="8 9">
    <name type="scientific">Owenia fusiformis</name>
    <name type="common">Polychaete worm</name>
    <dbReference type="NCBI Taxonomy" id="6347"/>
    <lineage>
        <taxon>Eukaryota</taxon>
        <taxon>Metazoa</taxon>
        <taxon>Spiralia</taxon>
        <taxon>Lophotrochozoa</taxon>
        <taxon>Annelida</taxon>
        <taxon>Polychaeta</taxon>
        <taxon>Sedentaria</taxon>
        <taxon>Canalipalpata</taxon>
        <taxon>Sabellida</taxon>
        <taxon>Oweniida</taxon>
        <taxon>Oweniidae</taxon>
        <taxon>Owenia</taxon>
    </lineage>
</organism>
<dbReference type="InterPro" id="IPR004254">
    <property type="entry name" value="AdipoR/HlyIII-related"/>
</dbReference>
<accession>A0A8J1TBA8</accession>
<evidence type="ECO:0000256" key="4">
    <source>
        <dbReference type="ARBA" id="ARBA00022989"/>
    </source>
</evidence>
<feature type="transmembrane region" description="Helical" evidence="7">
    <location>
        <begin position="264"/>
        <end position="283"/>
    </location>
</feature>
<feature type="compositionally biased region" description="Basic and acidic residues" evidence="6">
    <location>
        <begin position="1"/>
        <end position="11"/>
    </location>
</feature>
<evidence type="ECO:0000256" key="3">
    <source>
        <dbReference type="ARBA" id="ARBA00022692"/>
    </source>
</evidence>
<feature type="transmembrane region" description="Helical" evidence="7">
    <location>
        <begin position="167"/>
        <end position="191"/>
    </location>
</feature>
<comment type="caution">
    <text evidence="8">The sequence shown here is derived from an EMBL/GenBank/DDBJ whole genome shotgun (WGS) entry which is preliminary data.</text>
</comment>
<evidence type="ECO:0000256" key="2">
    <source>
        <dbReference type="ARBA" id="ARBA00007018"/>
    </source>
</evidence>
<gene>
    <name evidence="8" type="ORF">OFUS_LOCUS8948</name>
</gene>
<sequence>MPKGTNKHDPIEGTSGVRSRNLDAPTKGTDNDNSNSITSDPKDEATGKLLGFDDLDGEEFDDGSFDIASVTHRATESAEEFVRKIWEEGWNVIHHTHLPKWLRDNDFLVEGHRPQLHTYKECFKSVFRIHTETGNIWTHLLGFIAFITVTVYFLTRPTIEVQWQEKAVFSAFFAGAILCLGFSWIFHTVYCHSEGIGKLFNKLDYCGIAILTMGSFVPWLYYSFYCRLQPKVVYLVLIFTLGTICIIVSLWDKFSEPRFRALRAGVFIALGLSGVIPAMHYVITDGFWHAINFASLGWLVLMAILYISGAVIYAVRIPERIWPGKFDIWFQSHQIFHMFVIAAAFVHYHGISKIADYRLTMGDCLAEE</sequence>
<dbReference type="EMBL" id="CAIIXF020000005">
    <property type="protein sequence ID" value="CAH1782506.1"/>
    <property type="molecule type" value="Genomic_DNA"/>
</dbReference>
<dbReference type="AlphaFoldDB" id="A0A8J1TBA8"/>
<keyword evidence="5 7" id="KW-0472">Membrane</keyword>
<keyword evidence="9" id="KW-1185">Reference proteome</keyword>
<name>A0A8J1TBA8_OWEFU</name>
<dbReference type="OrthoDB" id="5585746at2759"/>
<dbReference type="GO" id="GO:0033211">
    <property type="term" value="P:adiponectin-activated signaling pathway"/>
    <property type="evidence" value="ECO:0007669"/>
    <property type="project" value="TreeGrafter"/>
</dbReference>
<comment type="subcellular location">
    <subcellularLocation>
        <location evidence="1">Membrane</location>
        <topology evidence="1">Multi-pass membrane protein</topology>
    </subcellularLocation>
</comment>
<keyword evidence="4 7" id="KW-1133">Transmembrane helix</keyword>
<keyword evidence="3 7" id="KW-0812">Transmembrane</keyword>
<dbReference type="GO" id="GO:0038023">
    <property type="term" value="F:signaling receptor activity"/>
    <property type="evidence" value="ECO:0007669"/>
    <property type="project" value="TreeGrafter"/>
</dbReference>
<reference evidence="8" key="1">
    <citation type="submission" date="2022-03" db="EMBL/GenBank/DDBJ databases">
        <authorList>
            <person name="Martin C."/>
        </authorList>
    </citation>
    <scope>NUCLEOTIDE SEQUENCE</scope>
</reference>
<feature type="transmembrane region" description="Helical" evidence="7">
    <location>
        <begin position="335"/>
        <end position="351"/>
    </location>
</feature>